<sequence length="206" mass="23787">MLNLLFKGIQDKEEETEEEINYPFQVTLPAKDSERESADETSSDSASDENLPGLLGVIAKRSKESHNLTTSEKKFNFFVNDEFNNPNFVSYVEMINQSEFEWAIELAKKVQSNQNISKISSKEKINFAQSNKFESFKFKSVSRRSPRIIRNLQNELKIEPAMGEAYIPSTDSNFHDFPSFYTSKNSFPKTKRFPVDDSSDDILFYK</sequence>
<keyword evidence="3" id="KW-1185">Reference proteome</keyword>
<accession>A0ABR2JKE6</accession>
<reference evidence="2 3" key="1">
    <citation type="submission" date="2024-04" db="EMBL/GenBank/DDBJ databases">
        <title>Tritrichomonas musculus Genome.</title>
        <authorList>
            <person name="Alves-Ferreira E."/>
            <person name="Grigg M."/>
            <person name="Lorenzi H."/>
            <person name="Galac M."/>
        </authorList>
    </citation>
    <scope>NUCLEOTIDE SEQUENCE [LARGE SCALE GENOMIC DNA]</scope>
    <source>
        <strain evidence="2 3">EAF2021</strain>
    </source>
</reference>
<dbReference type="Proteomes" id="UP001470230">
    <property type="component" value="Unassembled WGS sequence"/>
</dbReference>
<evidence type="ECO:0000313" key="3">
    <source>
        <dbReference type="Proteomes" id="UP001470230"/>
    </source>
</evidence>
<feature type="region of interest" description="Disordered" evidence="1">
    <location>
        <begin position="1"/>
        <end position="51"/>
    </location>
</feature>
<name>A0ABR2JKE6_9EUKA</name>
<gene>
    <name evidence="2" type="ORF">M9Y10_005128</name>
</gene>
<proteinExistence type="predicted"/>
<evidence type="ECO:0000256" key="1">
    <source>
        <dbReference type="SAM" id="MobiDB-lite"/>
    </source>
</evidence>
<comment type="caution">
    <text evidence="2">The sequence shown here is derived from an EMBL/GenBank/DDBJ whole genome shotgun (WGS) entry which is preliminary data.</text>
</comment>
<organism evidence="2 3">
    <name type="scientific">Tritrichomonas musculus</name>
    <dbReference type="NCBI Taxonomy" id="1915356"/>
    <lineage>
        <taxon>Eukaryota</taxon>
        <taxon>Metamonada</taxon>
        <taxon>Parabasalia</taxon>
        <taxon>Tritrichomonadida</taxon>
        <taxon>Tritrichomonadidae</taxon>
        <taxon>Tritrichomonas</taxon>
    </lineage>
</organism>
<evidence type="ECO:0000313" key="2">
    <source>
        <dbReference type="EMBL" id="KAK8878360.1"/>
    </source>
</evidence>
<protein>
    <submittedName>
        <fullName evidence="2">Uncharacterized protein</fullName>
    </submittedName>
</protein>
<dbReference type="EMBL" id="JAPFFF010000011">
    <property type="protein sequence ID" value="KAK8878360.1"/>
    <property type="molecule type" value="Genomic_DNA"/>
</dbReference>